<reference evidence="1" key="2">
    <citation type="submission" date="2020-11" db="EMBL/GenBank/DDBJ databases">
        <authorList>
            <person name="McCartney M.A."/>
            <person name="Auch B."/>
            <person name="Kono T."/>
            <person name="Mallez S."/>
            <person name="Becker A."/>
            <person name="Gohl D.M."/>
            <person name="Silverstein K.A.T."/>
            <person name="Koren S."/>
            <person name="Bechman K.B."/>
            <person name="Herman A."/>
            <person name="Abrahante J.E."/>
            <person name="Garbe J."/>
        </authorList>
    </citation>
    <scope>NUCLEOTIDE SEQUENCE</scope>
    <source>
        <strain evidence="1">Duluth1</strain>
        <tissue evidence="1">Whole animal</tissue>
    </source>
</reference>
<keyword evidence="2" id="KW-1185">Reference proteome</keyword>
<dbReference type="Proteomes" id="UP000828390">
    <property type="component" value="Unassembled WGS sequence"/>
</dbReference>
<dbReference type="EMBL" id="JAIWYP010000007">
    <property type="protein sequence ID" value="KAH3796018.1"/>
    <property type="molecule type" value="Genomic_DNA"/>
</dbReference>
<dbReference type="AlphaFoldDB" id="A0A9D4FEN9"/>
<reference evidence="1" key="1">
    <citation type="journal article" date="2019" name="bioRxiv">
        <title>The Genome of the Zebra Mussel, Dreissena polymorpha: A Resource for Invasive Species Research.</title>
        <authorList>
            <person name="McCartney M.A."/>
            <person name="Auch B."/>
            <person name="Kono T."/>
            <person name="Mallez S."/>
            <person name="Zhang Y."/>
            <person name="Obille A."/>
            <person name="Becker A."/>
            <person name="Abrahante J.E."/>
            <person name="Garbe J."/>
            <person name="Badalamenti J.P."/>
            <person name="Herman A."/>
            <person name="Mangelson H."/>
            <person name="Liachko I."/>
            <person name="Sullivan S."/>
            <person name="Sone E.D."/>
            <person name="Koren S."/>
            <person name="Silverstein K.A.T."/>
            <person name="Beckman K.B."/>
            <person name="Gohl D.M."/>
        </authorList>
    </citation>
    <scope>NUCLEOTIDE SEQUENCE</scope>
    <source>
        <strain evidence="1">Duluth1</strain>
        <tissue evidence="1">Whole animal</tissue>
    </source>
</reference>
<sequence>MTVTDPAEWGWTKQNNLWKVLWTNLDPIAESCKELTKCGCKTDCPGRCKCYGFGLACTDLGSCICQN</sequence>
<gene>
    <name evidence="1" type="ORF">DPMN_149582</name>
</gene>
<comment type="caution">
    <text evidence="1">The sequence shown here is derived from an EMBL/GenBank/DDBJ whole genome shotgun (WGS) entry which is preliminary data.</text>
</comment>
<protein>
    <submittedName>
        <fullName evidence="1">Uncharacterized protein</fullName>
    </submittedName>
</protein>
<organism evidence="1 2">
    <name type="scientific">Dreissena polymorpha</name>
    <name type="common">Zebra mussel</name>
    <name type="synonym">Mytilus polymorpha</name>
    <dbReference type="NCBI Taxonomy" id="45954"/>
    <lineage>
        <taxon>Eukaryota</taxon>
        <taxon>Metazoa</taxon>
        <taxon>Spiralia</taxon>
        <taxon>Lophotrochozoa</taxon>
        <taxon>Mollusca</taxon>
        <taxon>Bivalvia</taxon>
        <taxon>Autobranchia</taxon>
        <taxon>Heteroconchia</taxon>
        <taxon>Euheterodonta</taxon>
        <taxon>Imparidentia</taxon>
        <taxon>Neoheterodontei</taxon>
        <taxon>Myida</taxon>
        <taxon>Dreissenoidea</taxon>
        <taxon>Dreissenidae</taxon>
        <taxon>Dreissena</taxon>
    </lineage>
</organism>
<name>A0A9D4FEN9_DREPO</name>
<evidence type="ECO:0000313" key="1">
    <source>
        <dbReference type="EMBL" id="KAH3796018.1"/>
    </source>
</evidence>
<accession>A0A9D4FEN9</accession>
<evidence type="ECO:0000313" key="2">
    <source>
        <dbReference type="Proteomes" id="UP000828390"/>
    </source>
</evidence>
<proteinExistence type="predicted"/>